<evidence type="ECO:0000256" key="1">
    <source>
        <dbReference type="SAM" id="Phobius"/>
    </source>
</evidence>
<keyword evidence="1" id="KW-0472">Membrane</keyword>
<gene>
    <name evidence="2" type="ORF">SAMN02745218_00320</name>
</gene>
<keyword evidence="1" id="KW-0812">Transmembrane</keyword>
<dbReference type="Proteomes" id="UP000184196">
    <property type="component" value="Unassembled WGS sequence"/>
</dbReference>
<protein>
    <submittedName>
        <fullName evidence="2">Uncharacterized protein</fullName>
    </submittedName>
</protein>
<keyword evidence="3" id="KW-1185">Reference proteome</keyword>
<reference evidence="3" key="1">
    <citation type="submission" date="2016-11" db="EMBL/GenBank/DDBJ databases">
        <authorList>
            <person name="Varghese N."/>
            <person name="Submissions S."/>
        </authorList>
    </citation>
    <scope>NUCLEOTIDE SEQUENCE [LARGE SCALE GENOMIC DNA]</scope>
    <source>
        <strain evidence="3">DSM 11792</strain>
    </source>
</reference>
<accession>A0A1M4TJK1</accession>
<evidence type="ECO:0000313" key="3">
    <source>
        <dbReference type="Proteomes" id="UP000184196"/>
    </source>
</evidence>
<dbReference type="AlphaFoldDB" id="A0A1M4TJK1"/>
<feature type="transmembrane region" description="Helical" evidence="1">
    <location>
        <begin position="58"/>
        <end position="78"/>
    </location>
</feature>
<dbReference type="RefSeq" id="WP_027355653.1">
    <property type="nucleotide sequence ID" value="NZ_FQUW01000005.1"/>
</dbReference>
<evidence type="ECO:0000313" key="2">
    <source>
        <dbReference type="EMBL" id="SHE44524.1"/>
    </source>
</evidence>
<name>A0A1M4TJK1_9FIRM</name>
<sequence length="81" mass="8838">MSNGGANLLHKSCSRGEALVAHRGRPLPDDDPSLLEYLEQVFTRIELSRAEIQTEENGGLFLVVVLAFVLAACLWLGLKMG</sequence>
<dbReference type="EMBL" id="FQUW01000005">
    <property type="protein sequence ID" value="SHE44524.1"/>
    <property type="molecule type" value="Genomic_DNA"/>
</dbReference>
<keyword evidence="1" id="KW-1133">Transmembrane helix</keyword>
<organism evidence="2 3">
    <name type="scientific">Desulfofundulus australicus DSM 11792</name>
    <dbReference type="NCBI Taxonomy" id="1121425"/>
    <lineage>
        <taxon>Bacteria</taxon>
        <taxon>Bacillati</taxon>
        <taxon>Bacillota</taxon>
        <taxon>Clostridia</taxon>
        <taxon>Eubacteriales</taxon>
        <taxon>Peptococcaceae</taxon>
        <taxon>Desulfofundulus</taxon>
    </lineage>
</organism>
<proteinExistence type="predicted"/>
<dbReference type="OrthoDB" id="9947314at2"/>